<comment type="caution">
    <text evidence="1">The sequence shown here is derived from an EMBL/GenBank/DDBJ whole genome shotgun (WGS) entry which is preliminary data.</text>
</comment>
<reference evidence="1" key="1">
    <citation type="submission" date="2023-03" db="EMBL/GenBank/DDBJ databases">
        <authorList>
            <person name="Shen W."/>
            <person name="Cai J."/>
        </authorList>
    </citation>
    <scope>NUCLEOTIDE SEQUENCE</scope>
    <source>
        <strain evidence="1">K69-2</strain>
    </source>
</reference>
<sequence length="239" mass="26757">MTYGYFEIDNQKSSDFDLYIDTEISFASPGVKGEFVEVSGQDGDSFLTDGKLKNVNKSFPAYLIPTEVSQQQRATEISNWLKNNVGWKELFFSGDKEYIYQAIYTAEYEVEANIVEHGKTILTFSVKPYKFLKSGLVEQVLSTSITNPTNRISRPKITIRGTGNITLQIGSSTYKLRGVDGGVIIDVLYDQVKSLDGTRPQWNKITTYPLPGINPGLNNVLTTGSVTEMKIVPRWEVIV</sequence>
<protein>
    <recommendedName>
        <fullName evidence="3">Phage tail protein</fullName>
    </recommendedName>
</protein>
<evidence type="ECO:0000313" key="2">
    <source>
        <dbReference type="Proteomes" id="UP001183682"/>
    </source>
</evidence>
<dbReference type="Gene3D" id="2.40.30.200">
    <property type="match status" value="1"/>
</dbReference>
<organism evidence="1 2">
    <name type="scientific">Enterococcus gallinarum</name>
    <dbReference type="NCBI Taxonomy" id="1353"/>
    <lineage>
        <taxon>Bacteria</taxon>
        <taxon>Bacillati</taxon>
        <taxon>Bacillota</taxon>
        <taxon>Bacilli</taxon>
        <taxon>Lactobacillales</taxon>
        <taxon>Enterococcaceae</taxon>
        <taxon>Enterococcus</taxon>
    </lineage>
</organism>
<gene>
    <name evidence="1" type="ORF">P7E30_11180</name>
</gene>
<dbReference type="Proteomes" id="UP001183682">
    <property type="component" value="Unassembled WGS sequence"/>
</dbReference>
<proteinExistence type="predicted"/>
<evidence type="ECO:0000313" key="1">
    <source>
        <dbReference type="EMBL" id="MDT2690760.1"/>
    </source>
</evidence>
<evidence type="ECO:0008006" key="3">
    <source>
        <dbReference type="Google" id="ProtNLM"/>
    </source>
</evidence>
<dbReference type="AlphaFoldDB" id="A0AAE4HS88"/>
<accession>A0AAE4HS88</accession>
<dbReference type="EMBL" id="JARPZN010000007">
    <property type="protein sequence ID" value="MDT2690760.1"/>
    <property type="molecule type" value="Genomic_DNA"/>
</dbReference>
<name>A0AAE4HS88_ENTGA</name>
<dbReference type="RefSeq" id="WP_311809962.1">
    <property type="nucleotide sequence ID" value="NZ_JARPZN010000007.1"/>
</dbReference>